<organism evidence="2 3">
    <name type="scientific">Halogeometricum limi</name>
    <dbReference type="NCBI Taxonomy" id="555875"/>
    <lineage>
        <taxon>Archaea</taxon>
        <taxon>Methanobacteriati</taxon>
        <taxon>Methanobacteriota</taxon>
        <taxon>Stenosarchaea group</taxon>
        <taxon>Halobacteria</taxon>
        <taxon>Halobacteriales</taxon>
        <taxon>Haloferacaceae</taxon>
        <taxon>Halogeometricum</taxon>
    </lineage>
</organism>
<evidence type="ECO:0000256" key="1">
    <source>
        <dbReference type="SAM" id="Phobius"/>
    </source>
</evidence>
<reference evidence="3" key="1">
    <citation type="submission" date="2016-10" db="EMBL/GenBank/DDBJ databases">
        <authorList>
            <person name="Varghese N."/>
            <person name="Submissions S."/>
        </authorList>
    </citation>
    <scope>NUCLEOTIDE SEQUENCE [LARGE SCALE GENOMIC DNA]</scope>
    <source>
        <strain evidence="3">CGMCC 1.8711</strain>
    </source>
</reference>
<dbReference type="STRING" id="555875.SAMN04488124_3113"/>
<evidence type="ECO:0000313" key="3">
    <source>
        <dbReference type="Proteomes" id="UP000243250"/>
    </source>
</evidence>
<dbReference type="AlphaFoldDB" id="A0A1I6IDZ0"/>
<feature type="transmembrane region" description="Helical" evidence="1">
    <location>
        <begin position="61"/>
        <end position="78"/>
    </location>
</feature>
<dbReference type="OrthoDB" id="343036at2157"/>
<proteinExistence type="predicted"/>
<feature type="transmembrane region" description="Helical" evidence="1">
    <location>
        <begin position="124"/>
        <end position="146"/>
    </location>
</feature>
<keyword evidence="1" id="KW-1133">Transmembrane helix</keyword>
<dbReference type="Proteomes" id="UP000243250">
    <property type="component" value="Unassembled WGS sequence"/>
</dbReference>
<dbReference type="RefSeq" id="WP_089882620.1">
    <property type="nucleotide sequence ID" value="NZ_FOYS01000005.1"/>
</dbReference>
<accession>A0A1I6IDZ0</accession>
<feature type="transmembrane region" description="Helical" evidence="1">
    <location>
        <begin position="84"/>
        <end position="104"/>
    </location>
</feature>
<feature type="transmembrane region" description="Helical" evidence="1">
    <location>
        <begin position="36"/>
        <end position="54"/>
    </location>
</feature>
<evidence type="ECO:0000313" key="2">
    <source>
        <dbReference type="EMBL" id="SFR64903.1"/>
    </source>
</evidence>
<keyword evidence="1" id="KW-0472">Membrane</keyword>
<keyword evidence="1" id="KW-0812">Transmembrane</keyword>
<sequence length="288" mass="31150">MASITTDTLFNAAAAIIGTIAVLMFVFTLQYPYSPVSKYGLVLAFFAAILYVGQRTSDPQVTLLGYGVMVTTLVGLFFDVANTFGAGDLVVILGLLVLATLLYVLPKRDARRQILSDAHARNLFAAVAVVAVLVLVADVATGTLAYELQPASEVAFEGDYDRGDELVVATMQVSNPGPFPERVESPRYHVCAAGNWTPYQRQGEPGEQPRPVRLNAHVDDGYNEFVFGGGQRSFPVRLHTDAVNVSGETIPVEVTQSCPDRTTGEPTIALFPDTDHENYRYALRTASA</sequence>
<keyword evidence="3" id="KW-1185">Reference proteome</keyword>
<gene>
    <name evidence="2" type="ORF">SAMN04488124_3113</name>
</gene>
<name>A0A1I6IDZ0_9EURY</name>
<feature type="transmembrane region" description="Helical" evidence="1">
    <location>
        <begin position="12"/>
        <end position="30"/>
    </location>
</feature>
<dbReference type="EMBL" id="FOYS01000005">
    <property type="protein sequence ID" value="SFR64903.1"/>
    <property type="molecule type" value="Genomic_DNA"/>
</dbReference>
<protein>
    <submittedName>
        <fullName evidence="2">Uncharacterized protein</fullName>
    </submittedName>
</protein>